<feature type="transmembrane region" description="Helical" evidence="7">
    <location>
        <begin position="349"/>
        <end position="367"/>
    </location>
</feature>
<evidence type="ECO:0000256" key="5">
    <source>
        <dbReference type="ARBA" id="ARBA00022989"/>
    </source>
</evidence>
<feature type="transmembrane region" description="Helical" evidence="7">
    <location>
        <begin position="110"/>
        <end position="130"/>
    </location>
</feature>
<comment type="subcellular location">
    <subcellularLocation>
        <location evidence="1">Cell membrane</location>
        <topology evidence="1">Multi-pass membrane protein</topology>
    </subcellularLocation>
</comment>
<keyword evidence="6 7" id="KW-0472">Membrane</keyword>
<evidence type="ECO:0000259" key="8">
    <source>
        <dbReference type="Pfam" id="PF01757"/>
    </source>
</evidence>
<organism evidence="9">
    <name type="scientific">Cellulosimicrobium sp. ES-005</name>
    <dbReference type="NCBI Taxonomy" id="3163031"/>
    <lineage>
        <taxon>Bacteria</taxon>
        <taxon>Bacillati</taxon>
        <taxon>Actinomycetota</taxon>
        <taxon>Actinomycetes</taxon>
        <taxon>Micrococcales</taxon>
        <taxon>Promicromonosporaceae</taxon>
        <taxon>Cellulosimicrobium</taxon>
    </lineage>
</organism>
<keyword evidence="9" id="KW-0012">Acyltransferase</keyword>
<keyword evidence="3" id="KW-1003">Cell membrane</keyword>
<evidence type="ECO:0000256" key="1">
    <source>
        <dbReference type="ARBA" id="ARBA00004651"/>
    </source>
</evidence>
<dbReference type="GO" id="GO:0009246">
    <property type="term" value="P:enterobacterial common antigen biosynthetic process"/>
    <property type="evidence" value="ECO:0007669"/>
    <property type="project" value="TreeGrafter"/>
</dbReference>
<dbReference type="GO" id="GO:0016413">
    <property type="term" value="F:O-acetyltransferase activity"/>
    <property type="evidence" value="ECO:0007669"/>
    <property type="project" value="TreeGrafter"/>
</dbReference>
<evidence type="ECO:0000256" key="7">
    <source>
        <dbReference type="SAM" id="Phobius"/>
    </source>
</evidence>
<dbReference type="PANTHER" id="PTHR40074:SF2">
    <property type="entry name" value="O-ACETYLTRANSFERASE WECH"/>
    <property type="match status" value="1"/>
</dbReference>
<dbReference type="GO" id="GO:0005886">
    <property type="term" value="C:plasma membrane"/>
    <property type="evidence" value="ECO:0007669"/>
    <property type="project" value="UniProtKB-SubCell"/>
</dbReference>
<evidence type="ECO:0000313" key="9">
    <source>
        <dbReference type="EMBL" id="XCH30894.1"/>
    </source>
</evidence>
<comment type="similarity">
    <text evidence="2">Belongs to the acyltransferase 3 family.</text>
</comment>
<name>A0AAU8G200_9MICO</name>
<evidence type="ECO:0000256" key="2">
    <source>
        <dbReference type="ARBA" id="ARBA00007400"/>
    </source>
</evidence>
<keyword evidence="5 7" id="KW-1133">Transmembrane helix</keyword>
<feature type="transmembrane region" description="Helical" evidence="7">
    <location>
        <begin position="202"/>
        <end position="223"/>
    </location>
</feature>
<evidence type="ECO:0000256" key="3">
    <source>
        <dbReference type="ARBA" id="ARBA00022475"/>
    </source>
</evidence>
<dbReference type="InterPro" id="IPR002656">
    <property type="entry name" value="Acyl_transf_3_dom"/>
</dbReference>
<evidence type="ECO:0000256" key="4">
    <source>
        <dbReference type="ARBA" id="ARBA00022692"/>
    </source>
</evidence>
<feature type="transmembrane region" description="Helical" evidence="7">
    <location>
        <begin position="235"/>
        <end position="255"/>
    </location>
</feature>
<dbReference type="EMBL" id="CP159290">
    <property type="protein sequence ID" value="XCH30894.1"/>
    <property type="molecule type" value="Genomic_DNA"/>
</dbReference>
<protein>
    <submittedName>
        <fullName evidence="9">Acyltransferase</fullName>
        <ecNumber evidence="9">2.3.1.-</ecNumber>
    </submittedName>
</protein>
<evidence type="ECO:0000256" key="6">
    <source>
        <dbReference type="ARBA" id="ARBA00023136"/>
    </source>
</evidence>
<feature type="transmembrane region" description="Helical" evidence="7">
    <location>
        <begin position="312"/>
        <end position="337"/>
    </location>
</feature>
<feature type="transmembrane region" description="Helical" evidence="7">
    <location>
        <begin position="150"/>
        <end position="171"/>
    </location>
</feature>
<gene>
    <name evidence="9" type="ORF">ABRQ22_04185</name>
</gene>
<dbReference type="PANTHER" id="PTHR40074">
    <property type="entry name" value="O-ACETYLTRANSFERASE WECH"/>
    <property type="match status" value="1"/>
</dbReference>
<feature type="transmembrane region" description="Helical" evidence="7">
    <location>
        <begin position="275"/>
        <end position="292"/>
    </location>
</feature>
<keyword evidence="4 7" id="KW-0812">Transmembrane</keyword>
<dbReference type="AlphaFoldDB" id="A0AAU8G200"/>
<feature type="domain" description="Acyltransferase 3" evidence="8">
    <location>
        <begin position="31"/>
        <end position="367"/>
    </location>
</feature>
<feature type="transmembrane region" description="Helical" evidence="7">
    <location>
        <begin position="77"/>
        <end position="98"/>
    </location>
</feature>
<keyword evidence="9" id="KW-0808">Transferase</keyword>
<reference evidence="9" key="1">
    <citation type="submission" date="2024-06" db="EMBL/GenBank/DDBJ databases">
        <title>Complete genome sequence of the cellulolytic actinobacterium, Cellulosimicrobium ES-005.</title>
        <authorList>
            <person name="Matthews C.T."/>
            <person name="Underwood K.D."/>
            <person name="Ghanchi K.M."/>
            <person name="Fields S.D."/>
            <person name="Gardner S.G."/>
        </authorList>
    </citation>
    <scope>NUCLEOTIDE SEQUENCE</scope>
    <source>
        <strain evidence="9">ES-005</strain>
    </source>
</reference>
<accession>A0AAU8G200</accession>
<dbReference type="EC" id="2.3.1.-" evidence="9"/>
<dbReference type="Pfam" id="PF01757">
    <property type="entry name" value="Acyl_transf_3"/>
    <property type="match status" value="1"/>
</dbReference>
<dbReference type="RefSeq" id="WP_353708690.1">
    <property type="nucleotide sequence ID" value="NZ_CP159290.1"/>
</dbReference>
<sequence length="377" mass="40068">MASPPPSTPVPSREAIAASSRLPTAGVTGLEWVSWLRVLAIAAVVCIHVVGHDAIVDGARGTFHGNLAIWLDFGSDYAVPAFVLVSGALLLDPARYAGAGAFLRKRALRLLPAVVVWHLVWWAFCVAVLGENLGVRAFVEQSATGRLYTALYFFWIVLGLALVTPVLVPWVSTTGRRPVCVAGAALVGMTAASAAAEGVLGLPVAWVHTAWTWWIPYLGLYLLGWGLRDVVLRGWVLAAAAVGAAGIGVLQWWLWENPAAPELVRQLLPTTYYGVQVQVYAVLVYLVVKSVVRPGGLLGLLATPRAAAVGRVAGDATLGVFVLHLIVWNLMLALPVLGGAKAAGSAPLMLGRVVFVLVVTYAIVLLLRRVPVVRRVL</sequence>
<feature type="transmembrane region" description="Helical" evidence="7">
    <location>
        <begin position="178"/>
        <end position="196"/>
    </location>
</feature>
<proteinExistence type="inferred from homology"/>